<dbReference type="PANTHER" id="PTHR22907">
    <property type="entry name" value="GH04558P"/>
    <property type="match status" value="1"/>
</dbReference>
<feature type="domain" description="ZP" evidence="10">
    <location>
        <begin position="235"/>
        <end position="483"/>
    </location>
</feature>
<keyword evidence="3" id="KW-1003">Cell membrane</keyword>
<evidence type="ECO:0000256" key="1">
    <source>
        <dbReference type="ARBA" id="ARBA00004251"/>
    </source>
</evidence>
<dbReference type="CDD" id="cd01450">
    <property type="entry name" value="vWFA_subfamily_ECM"/>
    <property type="match status" value="1"/>
</dbReference>
<dbReference type="InterPro" id="IPR056953">
    <property type="entry name" value="CUT_N"/>
</dbReference>
<dbReference type="PROSITE" id="PS50234">
    <property type="entry name" value="VWFA"/>
    <property type="match status" value="1"/>
</dbReference>
<dbReference type="Proteomes" id="UP000046393">
    <property type="component" value="Unplaced"/>
</dbReference>
<dbReference type="InterPro" id="IPR051962">
    <property type="entry name" value="Cuticlin"/>
</dbReference>
<evidence type="ECO:0000259" key="9">
    <source>
        <dbReference type="PROSITE" id="PS50234"/>
    </source>
</evidence>
<name>A0A0N5AJ53_9BILA</name>
<evidence type="ECO:0000313" key="11">
    <source>
        <dbReference type="Proteomes" id="UP000046393"/>
    </source>
</evidence>
<dbReference type="InterPro" id="IPR057475">
    <property type="entry name" value="CUT_C"/>
</dbReference>
<dbReference type="Pfam" id="PF25301">
    <property type="entry name" value="CUT_C"/>
    <property type="match status" value="1"/>
</dbReference>
<organism evidence="11 12">
    <name type="scientific">Syphacia muris</name>
    <dbReference type="NCBI Taxonomy" id="451379"/>
    <lineage>
        <taxon>Eukaryota</taxon>
        <taxon>Metazoa</taxon>
        <taxon>Ecdysozoa</taxon>
        <taxon>Nematoda</taxon>
        <taxon>Chromadorea</taxon>
        <taxon>Rhabditida</taxon>
        <taxon>Spirurina</taxon>
        <taxon>Oxyuridomorpha</taxon>
        <taxon>Oxyuroidea</taxon>
        <taxon>Oxyuridae</taxon>
        <taxon>Syphacia</taxon>
    </lineage>
</organism>
<sequence length="853" mass="94789">MLSLIIFKLLLLLAYAYGIDYENNDLAKVCRPIDRQLDLLFVLDGSGSVSGNTFKTQMQMLNRIVEMVDIGPKKTQIAVMQYSSYTRVEFGFSAYQDKDSLKEGLNKIQYLSGTTKTGKALDKALHLFRHDAISGARRDQEDVAQVAVVVTDGHSHDDPVPAAQRLRQAGVQILTLGIGAHINMGELYDITGDETLAFQNLTSQSSLDQFVNQFKKIAVGELCKFARGAHGAEIICNSDSIDIRVSTVNPFYGHLYVMNQFNHPECVANASEVPTEIHLPLSLTTCNIQHQLMLNPKGAMFETIVVLKFHPAYNTDIDKVFNVQCFYPEKTAKLTQKLADNRIAISDSLIALFFSNHSMKMPCSYKISSKSSEQCHLENARVGETTIHSWECDKSIFDTYQSMLVHSCILTDVITGHNETIIDKNGCSTDLAVLESPDYVEPLTAFAIGKVVKYPDSSLIQFHCKLRFCDRLLGECDEILPPKCNKKRKLSVDENLASINSDLLRLKRQSGYTADVKPFESDDLEYDENANSPATTTTRAPLLTFSSPWWQRRAPPHRRRPASVESIRPDPQMFASDTRLFPLDSDSLFQQRLKRPLPQSSIKPLSTKARLNGFGRVIEIPKGGLDVKLNTQDVAIVNTPEHESYKKQEVSEPVADTASSKISASTLQQNLSKLAETTSNGYFGTNQSNSGDRAAIRESELLRAAATSTNEPSLVYATPSTYKDATVATVTALNDAVPSNDEDERHSDEHKSFDKLLSQHPASVDGSTVISSSSSNIDDPFQSAGNYATTQLHHDKKESNELEPEIDPVVKLEASIANKLRSDEMCVDSQVITVRDLEIMHDPKKARKWCKSV</sequence>
<reference evidence="12" key="1">
    <citation type="submission" date="2016-04" db="UniProtKB">
        <authorList>
            <consortium name="WormBaseParasite"/>
        </authorList>
    </citation>
    <scope>IDENTIFICATION</scope>
</reference>
<feature type="signal peptide" evidence="8">
    <location>
        <begin position="1"/>
        <end position="18"/>
    </location>
</feature>
<dbReference type="SMART" id="SM00241">
    <property type="entry name" value="ZP"/>
    <property type="match status" value="1"/>
</dbReference>
<dbReference type="Pfam" id="PF25057">
    <property type="entry name" value="CUT_N"/>
    <property type="match status" value="1"/>
</dbReference>
<dbReference type="Pfam" id="PF00092">
    <property type="entry name" value="VWA"/>
    <property type="match status" value="1"/>
</dbReference>
<feature type="domain" description="VWFA" evidence="9">
    <location>
        <begin position="38"/>
        <end position="214"/>
    </location>
</feature>
<evidence type="ECO:0000259" key="10">
    <source>
        <dbReference type="PROSITE" id="PS51034"/>
    </source>
</evidence>
<protein>
    <submittedName>
        <fullName evidence="12">VWFA domain-containing protein</fullName>
    </submittedName>
</protein>
<keyword evidence="11" id="KW-1185">Reference proteome</keyword>
<keyword evidence="2" id="KW-0193">Cuticle</keyword>
<dbReference type="WBParaSite" id="SMUV_0000447401-mRNA-1">
    <property type="protein sequence ID" value="SMUV_0000447401-mRNA-1"/>
    <property type="gene ID" value="SMUV_0000447401"/>
</dbReference>
<accession>A0A0N5AJ53</accession>
<dbReference type="AlphaFoldDB" id="A0A0N5AJ53"/>
<dbReference type="InterPro" id="IPR036465">
    <property type="entry name" value="vWFA_dom_sf"/>
</dbReference>
<dbReference type="SUPFAM" id="SSF53300">
    <property type="entry name" value="vWA-like"/>
    <property type="match status" value="1"/>
</dbReference>
<dbReference type="InterPro" id="IPR002035">
    <property type="entry name" value="VWF_A"/>
</dbReference>
<evidence type="ECO:0000256" key="8">
    <source>
        <dbReference type="SAM" id="SignalP"/>
    </source>
</evidence>
<evidence type="ECO:0000256" key="5">
    <source>
        <dbReference type="ARBA" id="ARBA00022729"/>
    </source>
</evidence>
<dbReference type="GO" id="GO:0042302">
    <property type="term" value="F:structural constituent of cuticle"/>
    <property type="evidence" value="ECO:0007669"/>
    <property type="project" value="UniProtKB-KW"/>
</dbReference>
<evidence type="ECO:0000313" key="12">
    <source>
        <dbReference type="WBParaSite" id="SMUV_0000447401-mRNA-1"/>
    </source>
</evidence>
<keyword evidence="7" id="KW-0472">Membrane</keyword>
<dbReference type="STRING" id="451379.A0A0N5AJ53"/>
<feature type="chain" id="PRO_5007419216" evidence="8">
    <location>
        <begin position="19"/>
        <end position="853"/>
    </location>
</feature>
<dbReference type="GO" id="GO:0005886">
    <property type="term" value="C:plasma membrane"/>
    <property type="evidence" value="ECO:0007669"/>
    <property type="project" value="UniProtKB-SubCell"/>
</dbReference>
<dbReference type="PROSITE" id="PS51034">
    <property type="entry name" value="ZP_2"/>
    <property type="match status" value="1"/>
</dbReference>
<proteinExistence type="predicted"/>
<dbReference type="InterPro" id="IPR001507">
    <property type="entry name" value="ZP_dom"/>
</dbReference>
<keyword evidence="4" id="KW-0812">Transmembrane</keyword>
<dbReference type="Gene3D" id="3.40.50.410">
    <property type="entry name" value="von Willebrand factor, type A domain"/>
    <property type="match status" value="1"/>
</dbReference>
<comment type="subcellular location">
    <subcellularLocation>
        <location evidence="1">Cell membrane</location>
        <topology evidence="1">Single-pass type I membrane protein</topology>
    </subcellularLocation>
</comment>
<dbReference type="PANTHER" id="PTHR22907:SF46">
    <property type="entry name" value="ZP DOMAIN-CONTAINING PROTEIN"/>
    <property type="match status" value="1"/>
</dbReference>
<evidence type="ECO:0000256" key="6">
    <source>
        <dbReference type="ARBA" id="ARBA00022989"/>
    </source>
</evidence>
<evidence type="ECO:0000256" key="4">
    <source>
        <dbReference type="ARBA" id="ARBA00022692"/>
    </source>
</evidence>
<evidence type="ECO:0000256" key="2">
    <source>
        <dbReference type="ARBA" id="ARBA00022460"/>
    </source>
</evidence>
<dbReference type="SMART" id="SM00327">
    <property type="entry name" value="VWA"/>
    <property type="match status" value="1"/>
</dbReference>
<evidence type="ECO:0000256" key="3">
    <source>
        <dbReference type="ARBA" id="ARBA00022475"/>
    </source>
</evidence>
<keyword evidence="6" id="KW-1133">Transmembrane helix</keyword>
<evidence type="ECO:0000256" key="7">
    <source>
        <dbReference type="ARBA" id="ARBA00023136"/>
    </source>
</evidence>
<dbReference type="PRINTS" id="PR00453">
    <property type="entry name" value="VWFADOMAIN"/>
</dbReference>
<keyword evidence="5 8" id="KW-0732">Signal</keyword>